<proteinExistence type="predicted"/>
<name>A0A6J6D943_9ZZZZ</name>
<protein>
    <submittedName>
        <fullName evidence="1">Unannotated protein</fullName>
    </submittedName>
</protein>
<gene>
    <name evidence="1" type="ORF">UFOPK1591_00654</name>
</gene>
<dbReference type="EMBL" id="CAEZTD010000039">
    <property type="protein sequence ID" value="CAB4559815.1"/>
    <property type="molecule type" value="Genomic_DNA"/>
</dbReference>
<reference evidence="1" key="1">
    <citation type="submission" date="2020-05" db="EMBL/GenBank/DDBJ databases">
        <authorList>
            <person name="Chiriac C."/>
            <person name="Salcher M."/>
            <person name="Ghai R."/>
            <person name="Kavagutti S V."/>
        </authorList>
    </citation>
    <scope>NUCLEOTIDE SEQUENCE</scope>
</reference>
<accession>A0A6J6D943</accession>
<organism evidence="1">
    <name type="scientific">freshwater metagenome</name>
    <dbReference type="NCBI Taxonomy" id="449393"/>
    <lineage>
        <taxon>unclassified sequences</taxon>
        <taxon>metagenomes</taxon>
        <taxon>ecological metagenomes</taxon>
    </lineage>
</organism>
<sequence>MKDEVEGLVTGAELGGNRILQLFQQFGLQFDVAGLVNAVHVSERHGSHVATVFTQAQCFHSGESVFGGRVQVFVDVVTDAIFFTADNTDFNLENRVDRLGQGEHFFCDLKVFLERHCRAVPHVRLEDRVAAGLDLFLAGGDERANEVVERVLRAVVGVQGNRDGVALRHLVRELRERQCAGSTRFYGVSGKVVSATGGHLNDAVGTCLGETLQHGVERLRARNVEGRVRESALLSVVEHLCVLVRCCDGHVMLLGRLRTSGAKKSGCAFTRETLPA</sequence>
<dbReference type="AlphaFoldDB" id="A0A6J6D943"/>
<evidence type="ECO:0000313" key="1">
    <source>
        <dbReference type="EMBL" id="CAB4559815.1"/>
    </source>
</evidence>